<organism evidence="3 4">
    <name type="scientific">Stratiformator vulcanicus</name>
    <dbReference type="NCBI Taxonomy" id="2527980"/>
    <lineage>
        <taxon>Bacteria</taxon>
        <taxon>Pseudomonadati</taxon>
        <taxon>Planctomycetota</taxon>
        <taxon>Planctomycetia</taxon>
        <taxon>Planctomycetales</taxon>
        <taxon>Planctomycetaceae</taxon>
        <taxon>Stratiformator</taxon>
    </lineage>
</organism>
<reference evidence="3 4" key="1">
    <citation type="submission" date="2019-02" db="EMBL/GenBank/DDBJ databases">
        <title>Deep-cultivation of Planctomycetes and their phenomic and genomic characterization uncovers novel biology.</title>
        <authorList>
            <person name="Wiegand S."/>
            <person name="Jogler M."/>
            <person name="Boedeker C."/>
            <person name="Pinto D."/>
            <person name="Vollmers J."/>
            <person name="Rivas-Marin E."/>
            <person name="Kohn T."/>
            <person name="Peeters S.H."/>
            <person name="Heuer A."/>
            <person name="Rast P."/>
            <person name="Oberbeckmann S."/>
            <person name="Bunk B."/>
            <person name="Jeske O."/>
            <person name="Meyerdierks A."/>
            <person name="Storesund J.E."/>
            <person name="Kallscheuer N."/>
            <person name="Luecker S."/>
            <person name="Lage O.M."/>
            <person name="Pohl T."/>
            <person name="Merkel B.J."/>
            <person name="Hornburger P."/>
            <person name="Mueller R.-W."/>
            <person name="Bruemmer F."/>
            <person name="Labrenz M."/>
            <person name="Spormann A.M."/>
            <person name="Op den Camp H."/>
            <person name="Overmann J."/>
            <person name="Amann R."/>
            <person name="Jetten M.S.M."/>
            <person name="Mascher T."/>
            <person name="Medema M.H."/>
            <person name="Devos D.P."/>
            <person name="Kaster A.-K."/>
            <person name="Ovreas L."/>
            <person name="Rohde M."/>
            <person name="Galperin M.Y."/>
            <person name="Jogler C."/>
        </authorList>
    </citation>
    <scope>NUCLEOTIDE SEQUENCE [LARGE SCALE GENOMIC DNA]</scope>
    <source>
        <strain evidence="3 4">Pan189</strain>
    </source>
</reference>
<gene>
    <name evidence="3" type="ORF">Pan189_35240</name>
</gene>
<dbReference type="PANTHER" id="PTHR11080">
    <property type="entry name" value="PYRAZINAMIDASE/NICOTINAMIDASE"/>
    <property type="match status" value="1"/>
</dbReference>
<proteinExistence type="inferred from homology"/>
<dbReference type="PANTHER" id="PTHR11080:SF2">
    <property type="entry name" value="LD05707P"/>
    <property type="match status" value="1"/>
</dbReference>
<evidence type="ECO:0000313" key="3">
    <source>
        <dbReference type="EMBL" id="QDT39122.1"/>
    </source>
</evidence>
<dbReference type="InterPro" id="IPR052347">
    <property type="entry name" value="Isochorismatase_Nicotinamidase"/>
</dbReference>
<keyword evidence="2" id="KW-0378">Hydrolase</keyword>
<name>A0A517R5H0_9PLAN</name>
<accession>A0A517R5H0</accession>
<evidence type="ECO:0000256" key="2">
    <source>
        <dbReference type="ARBA" id="ARBA00022801"/>
    </source>
</evidence>
<dbReference type="SUPFAM" id="SSF52499">
    <property type="entry name" value="Isochorismatase-like hydrolases"/>
    <property type="match status" value="1"/>
</dbReference>
<dbReference type="GO" id="GO:0016787">
    <property type="term" value="F:hydrolase activity"/>
    <property type="evidence" value="ECO:0007669"/>
    <property type="project" value="UniProtKB-KW"/>
</dbReference>
<sequence length="280" mass="30832">MGETHLLSPVGETHLLIIDPQNDFFDPEIGSLFVTGADADMRRLADLIDRAGESIDQIHVTLDSHHPIHVAHPVYWRDTDGHHPKPFTIISAEDIENGRWIPTESGWLRGTRPGYGAIDYLRDLARGGRSPLCIWPPHCLIGHRGHNVSPPLHDALRRWEESHSRTAQYILKGSNPHTEHYGAVAAEVPDPTDVSTQVNTKFVNALRPAETILVAGEAGSHCVAATVTQLADIAPEADFAKKTYLLDDAVSPVPGFESAQSEFAERLKGRGMRTARTTDF</sequence>
<evidence type="ECO:0008006" key="5">
    <source>
        <dbReference type="Google" id="ProtNLM"/>
    </source>
</evidence>
<dbReference type="InterPro" id="IPR036380">
    <property type="entry name" value="Isochorismatase-like_sf"/>
</dbReference>
<dbReference type="Proteomes" id="UP000317318">
    <property type="component" value="Chromosome"/>
</dbReference>
<dbReference type="KEGG" id="svp:Pan189_35240"/>
<evidence type="ECO:0000313" key="4">
    <source>
        <dbReference type="Proteomes" id="UP000317318"/>
    </source>
</evidence>
<comment type="similarity">
    <text evidence="1">Belongs to the isochorismatase family.</text>
</comment>
<dbReference type="RefSeq" id="WP_310820689.1">
    <property type="nucleotide sequence ID" value="NZ_CP036268.1"/>
</dbReference>
<protein>
    <recommendedName>
        <fullName evidence="5">Nicotinamidase/pyrazinamidase</fullName>
    </recommendedName>
</protein>
<keyword evidence="4" id="KW-1185">Reference proteome</keyword>
<evidence type="ECO:0000256" key="1">
    <source>
        <dbReference type="ARBA" id="ARBA00006336"/>
    </source>
</evidence>
<dbReference type="EMBL" id="CP036268">
    <property type="protein sequence ID" value="QDT39122.1"/>
    <property type="molecule type" value="Genomic_DNA"/>
</dbReference>
<dbReference type="AlphaFoldDB" id="A0A517R5H0"/>
<dbReference type="Gene3D" id="3.40.50.850">
    <property type="entry name" value="Isochorismatase-like"/>
    <property type="match status" value="1"/>
</dbReference>